<keyword evidence="1" id="KW-0614">Plasmid</keyword>
<dbReference type="Proteomes" id="UP000003481">
    <property type="component" value="Plasmid A14S_lp28-4"/>
</dbReference>
<geneLocation type="plasmid" evidence="1 2">
    <name>A14S_lp28-4</name>
</geneLocation>
<name>C0RCC5_9SPIR</name>
<proteinExistence type="predicted"/>
<dbReference type="EMBL" id="CP001470">
    <property type="protein sequence ID" value="ACN53362.1"/>
    <property type="molecule type" value="Genomic_DNA"/>
</dbReference>
<accession>C0RCC5</accession>
<evidence type="ECO:0000313" key="1">
    <source>
        <dbReference type="EMBL" id="ACN53362.1"/>
    </source>
</evidence>
<organism evidence="1 2">
    <name type="scientific">Borreliella spielmanii A14S</name>
    <dbReference type="NCBI Taxonomy" id="498742"/>
    <lineage>
        <taxon>Bacteria</taxon>
        <taxon>Pseudomonadati</taxon>
        <taxon>Spirochaetota</taxon>
        <taxon>Spirochaetia</taxon>
        <taxon>Spirochaetales</taxon>
        <taxon>Borreliaceae</taxon>
        <taxon>Borreliella</taxon>
    </lineage>
</organism>
<reference evidence="1 2" key="1">
    <citation type="journal article" date="2012" name="J. Bacteriol.">
        <title>Whole-Genome Sequences of Borrelia bissettii, Borrelia valaisiana, and Borrelia spielmanii.</title>
        <authorList>
            <person name="Schutzer S.E."/>
            <person name="Fraser-Liggett C.M."/>
            <person name="Qiu W.G."/>
            <person name="Kraiczy P."/>
            <person name="Mongodin E.F."/>
            <person name="Dunn J.J."/>
            <person name="Luft B.J."/>
            <person name="Casjens S.R."/>
        </authorList>
    </citation>
    <scope>NUCLEOTIDE SEQUENCE [LARGE SCALE GENOMIC DNA]</scope>
    <source>
        <strain evidence="1 2">A14S</strain>
        <plasmid evidence="1 2">A14S_lp28-4</plasmid>
    </source>
</reference>
<gene>
    <name evidence="1" type="ORF">BSPA14S_I0046</name>
</gene>
<dbReference type="HOGENOM" id="CLU_3285891_0_0_12"/>
<dbReference type="AlphaFoldDB" id="C0RCC5"/>
<sequence>MSLKTQYSVAAQFQKLESAPFLVKKSSWFILYNLFFKNKN</sequence>
<evidence type="ECO:0000313" key="2">
    <source>
        <dbReference type="Proteomes" id="UP000003481"/>
    </source>
</evidence>
<protein>
    <submittedName>
        <fullName evidence="1">Uncharacterized protein</fullName>
    </submittedName>
</protein>